<evidence type="ECO:0000259" key="8">
    <source>
        <dbReference type="Pfam" id="PF01490"/>
    </source>
</evidence>
<keyword evidence="2" id="KW-0813">Transport</keyword>
<dbReference type="AlphaFoldDB" id="A0AAW1VZM4"/>
<evidence type="ECO:0000256" key="2">
    <source>
        <dbReference type="ARBA" id="ARBA00022448"/>
    </source>
</evidence>
<dbReference type="InterPro" id="IPR013057">
    <property type="entry name" value="AA_transpt_TM"/>
</dbReference>
<keyword evidence="4" id="KW-0029">Amino-acid transport</keyword>
<feature type="transmembrane region" description="Helical" evidence="7">
    <location>
        <begin position="338"/>
        <end position="360"/>
    </location>
</feature>
<accession>A0AAW1VZM4</accession>
<evidence type="ECO:0000256" key="7">
    <source>
        <dbReference type="SAM" id="Phobius"/>
    </source>
</evidence>
<dbReference type="Proteomes" id="UP001457282">
    <property type="component" value="Unassembled WGS sequence"/>
</dbReference>
<keyword evidence="3 7" id="KW-0812">Transmembrane</keyword>
<feature type="transmembrane region" description="Helical" evidence="7">
    <location>
        <begin position="168"/>
        <end position="185"/>
    </location>
</feature>
<evidence type="ECO:0000256" key="3">
    <source>
        <dbReference type="ARBA" id="ARBA00022692"/>
    </source>
</evidence>
<proteinExistence type="predicted"/>
<feature type="transmembrane region" description="Helical" evidence="7">
    <location>
        <begin position="111"/>
        <end position="135"/>
    </location>
</feature>
<name>A0AAW1VZM4_RUBAR</name>
<evidence type="ECO:0000256" key="5">
    <source>
        <dbReference type="ARBA" id="ARBA00022989"/>
    </source>
</evidence>
<keyword evidence="10" id="KW-1185">Reference proteome</keyword>
<dbReference type="GO" id="GO:0031090">
    <property type="term" value="C:organelle membrane"/>
    <property type="evidence" value="ECO:0007669"/>
    <property type="project" value="UniProtKB-ARBA"/>
</dbReference>
<evidence type="ECO:0000313" key="9">
    <source>
        <dbReference type="EMBL" id="KAK9913813.1"/>
    </source>
</evidence>
<keyword evidence="6 7" id="KW-0472">Membrane</keyword>
<protein>
    <recommendedName>
        <fullName evidence="8">Amino acid transporter transmembrane domain-containing protein</fullName>
    </recommendedName>
</protein>
<dbReference type="PANTHER" id="PTHR22950:SF289">
    <property type="entry name" value="AMINO ACID TRANSPORTER AVT6C-LIKE"/>
    <property type="match status" value="1"/>
</dbReference>
<feature type="domain" description="Amino acid transporter transmembrane" evidence="8">
    <location>
        <begin position="38"/>
        <end position="271"/>
    </location>
</feature>
<dbReference type="EMBL" id="JBEDUW010000007">
    <property type="protein sequence ID" value="KAK9913813.1"/>
    <property type="molecule type" value="Genomic_DNA"/>
</dbReference>
<reference evidence="9 10" key="1">
    <citation type="journal article" date="2023" name="G3 (Bethesda)">
        <title>A chromosome-length genome assembly and annotation of blackberry (Rubus argutus, cv. 'Hillquist').</title>
        <authorList>
            <person name="Bruna T."/>
            <person name="Aryal R."/>
            <person name="Dudchenko O."/>
            <person name="Sargent D.J."/>
            <person name="Mead D."/>
            <person name="Buti M."/>
            <person name="Cavallini A."/>
            <person name="Hytonen T."/>
            <person name="Andres J."/>
            <person name="Pham M."/>
            <person name="Weisz D."/>
            <person name="Mascagni F."/>
            <person name="Usai G."/>
            <person name="Natali L."/>
            <person name="Bassil N."/>
            <person name="Fernandez G.E."/>
            <person name="Lomsadze A."/>
            <person name="Armour M."/>
            <person name="Olukolu B."/>
            <person name="Poorten T."/>
            <person name="Britton C."/>
            <person name="Davik J."/>
            <person name="Ashrafi H."/>
            <person name="Aiden E.L."/>
            <person name="Borodovsky M."/>
            <person name="Worthington M."/>
        </authorList>
    </citation>
    <scope>NUCLEOTIDE SEQUENCE [LARGE SCALE GENOMIC DNA]</scope>
    <source>
        <strain evidence="9">PI 553951</strain>
    </source>
</reference>
<feature type="transmembrane region" description="Helical" evidence="7">
    <location>
        <begin position="197"/>
        <end position="217"/>
    </location>
</feature>
<evidence type="ECO:0000256" key="6">
    <source>
        <dbReference type="ARBA" id="ARBA00023136"/>
    </source>
</evidence>
<evidence type="ECO:0000313" key="10">
    <source>
        <dbReference type="Proteomes" id="UP001457282"/>
    </source>
</evidence>
<dbReference type="PANTHER" id="PTHR22950">
    <property type="entry name" value="AMINO ACID TRANSPORTER"/>
    <property type="match status" value="1"/>
</dbReference>
<sequence length="388" mass="42055">MKTQQNDDEAGVVTQPLLHDFKSLEGQSSSSSSSIQGASFSGAVFNISNSTIGAGIMSIPATMKVLGIIPGFIAILFVAVLTEVTVEFLLRYTNSGKSETYAGMVGESFGPLGSIAVQICVIITNLGCLIIYLIIIGDVLCGSTQSGGTLHLGILQEWFGIHWWNSRPFALLFVAIFVMLPLVLLRRVDSLRHTSAISILLAVVFVAISSAMAIYALCKGKAHKPRLFPDFGNQVSISDLFTSIPVIVMGFGFHVNVHPIRAELGEPSDMRLAGRNFSTDLRCHLLLYRLLWLPILSQTYGTYFSSWDQPLLVCLSFIFPGALILRDGHGISTTKDKLIAVVVIVLAVVTSSLAISTSLYTSTRSQAKPEKGYLLQIGHRFLNATNLL</sequence>
<feature type="transmembrane region" description="Helical" evidence="7">
    <location>
        <begin position="285"/>
        <end position="303"/>
    </location>
</feature>
<dbReference type="GO" id="GO:0015179">
    <property type="term" value="F:L-amino acid transmembrane transporter activity"/>
    <property type="evidence" value="ECO:0007669"/>
    <property type="project" value="TreeGrafter"/>
</dbReference>
<organism evidence="9 10">
    <name type="scientific">Rubus argutus</name>
    <name type="common">Southern blackberry</name>
    <dbReference type="NCBI Taxonomy" id="59490"/>
    <lineage>
        <taxon>Eukaryota</taxon>
        <taxon>Viridiplantae</taxon>
        <taxon>Streptophyta</taxon>
        <taxon>Embryophyta</taxon>
        <taxon>Tracheophyta</taxon>
        <taxon>Spermatophyta</taxon>
        <taxon>Magnoliopsida</taxon>
        <taxon>eudicotyledons</taxon>
        <taxon>Gunneridae</taxon>
        <taxon>Pentapetalae</taxon>
        <taxon>rosids</taxon>
        <taxon>fabids</taxon>
        <taxon>Rosales</taxon>
        <taxon>Rosaceae</taxon>
        <taxon>Rosoideae</taxon>
        <taxon>Rosoideae incertae sedis</taxon>
        <taxon>Rubus</taxon>
    </lineage>
</organism>
<keyword evidence="5 7" id="KW-1133">Transmembrane helix</keyword>
<comment type="caution">
    <text evidence="9">The sequence shown here is derived from an EMBL/GenBank/DDBJ whole genome shotgun (WGS) entry which is preliminary data.</text>
</comment>
<comment type="subcellular location">
    <subcellularLocation>
        <location evidence="1">Membrane</location>
        <topology evidence="1">Multi-pass membrane protein</topology>
    </subcellularLocation>
</comment>
<feature type="transmembrane region" description="Helical" evidence="7">
    <location>
        <begin position="67"/>
        <end position="90"/>
    </location>
</feature>
<evidence type="ECO:0000256" key="4">
    <source>
        <dbReference type="ARBA" id="ARBA00022970"/>
    </source>
</evidence>
<gene>
    <name evidence="9" type="ORF">M0R45_037621</name>
</gene>
<dbReference type="Pfam" id="PF01490">
    <property type="entry name" value="Aa_trans"/>
    <property type="match status" value="1"/>
</dbReference>
<evidence type="ECO:0000256" key="1">
    <source>
        <dbReference type="ARBA" id="ARBA00004141"/>
    </source>
</evidence>